<dbReference type="SUPFAM" id="SSF53098">
    <property type="entry name" value="Ribonuclease H-like"/>
    <property type="match status" value="1"/>
</dbReference>
<reference evidence="3 4" key="1">
    <citation type="submission" date="2022-01" db="EMBL/GenBank/DDBJ databases">
        <title>A chromosomal length assembly of Cordylochernes scorpioides.</title>
        <authorList>
            <person name="Zeh D."/>
            <person name="Zeh J."/>
        </authorList>
    </citation>
    <scope>NUCLEOTIDE SEQUENCE [LARGE SCALE GENOMIC DNA]</scope>
    <source>
        <strain evidence="3">IN4F17</strain>
        <tissue evidence="3">Whole Body</tissue>
    </source>
</reference>
<feature type="region of interest" description="Disordered" evidence="1">
    <location>
        <begin position="335"/>
        <end position="355"/>
    </location>
</feature>
<dbReference type="Pfam" id="PF00665">
    <property type="entry name" value="rve"/>
    <property type="match status" value="1"/>
</dbReference>
<dbReference type="PANTHER" id="PTHR46585">
    <property type="entry name" value="INTEGRASE CORE DOMAIN CONTAINING PROTEIN"/>
    <property type="match status" value="1"/>
</dbReference>
<dbReference type="EMBL" id="CP092878">
    <property type="protein sequence ID" value="UYV78552.1"/>
    <property type="molecule type" value="Genomic_DNA"/>
</dbReference>
<dbReference type="InterPro" id="IPR036397">
    <property type="entry name" value="RNaseH_sf"/>
</dbReference>
<evidence type="ECO:0000256" key="1">
    <source>
        <dbReference type="SAM" id="MobiDB-lite"/>
    </source>
</evidence>
<gene>
    <name evidence="3" type="ORF">LAZ67_16001983</name>
</gene>
<keyword evidence="4" id="KW-1185">Reference proteome</keyword>
<evidence type="ECO:0000313" key="3">
    <source>
        <dbReference type="EMBL" id="UYV78552.1"/>
    </source>
</evidence>
<evidence type="ECO:0000259" key="2">
    <source>
        <dbReference type="PROSITE" id="PS50994"/>
    </source>
</evidence>
<organism evidence="3 4">
    <name type="scientific">Cordylochernes scorpioides</name>
    <dbReference type="NCBI Taxonomy" id="51811"/>
    <lineage>
        <taxon>Eukaryota</taxon>
        <taxon>Metazoa</taxon>
        <taxon>Ecdysozoa</taxon>
        <taxon>Arthropoda</taxon>
        <taxon>Chelicerata</taxon>
        <taxon>Arachnida</taxon>
        <taxon>Pseudoscorpiones</taxon>
        <taxon>Cheliferoidea</taxon>
        <taxon>Chernetidae</taxon>
        <taxon>Cordylochernes</taxon>
    </lineage>
</organism>
<name>A0ABY6LBM8_9ARAC</name>
<proteinExistence type="predicted"/>
<dbReference type="InterPro" id="IPR001584">
    <property type="entry name" value="Integrase_cat-core"/>
</dbReference>
<dbReference type="PANTHER" id="PTHR46585:SF1">
    <property type="entry name" value="CHROMO DOMAIN-CONTAINING PROTEIN"/>
    <property type="match status" value="1"/>
</dbReference>
<dbReference type="Gene3D" id="3.30.420.10">
    <property type="entry name" value="Ribonuclease H-like superfamily/Ribonuclease H"/>
    <property type="match status" value="1"/>
</dbReference>
<protein>
    <recommendedName>
        <fullName evidence="2">Integrase catalytic domain-containing protein</fullName>
    </recommendedName>
</protein>
<sequence>MEKLTESQIQKVQSVSRNRCGCGFKLGEYIVKFTYPELVSIRNGRVGGFLPFLAPFIPSIAAALKAATLGAVGAAGAYGAKKLLGKEIDYNPEAGYRGINDLVRKTGYSQKEVREFLHKQDVYTLHKPIEKKIETRGVYAPYKDYQWVSDLAFMQKDEGFKYILTIIDAFTKYAWAIPIRNKTGDEITNAFREIFKERNPERMQRDKGTEFIKSVTQNLLKKHNIEWFATQNVTKREKSSKTSRAIFVHNDMNTCSHVFLSIDRVKKALETPYQGPYRIMERLEKYFVLDINGKNISISIAKLKPAYLDAVHSGNNTNRQNYNLTEKTVADNVRATRSGRKSKQPVRFNPSPTLH</sequence>
<feature type="domain" description="Integrase catalytic" evidence="2">
    <location>
        <begin position="137"/>
        <end position="226"/>
    </location>
</feature>
<dbReference type="Proteomes" id="UP001235939">
    <property type="component" value="Chromosome 16"/>
</dbReference>
<evidence type="ECO:0000313" key="4">
    <source>
        <dbReference type="Proteomes" id="UP001235939"/>
    </source>
</evidence>
<dbReference type="InterPro" id="IPR012337">
    <property type="entry name" value="RNaseH-like_sf"/>
</dbReference>
<accession>A0ABY6LBM8</accession>
<dbReference type="PROSITE" id="PS50994">
    <property type="entry name" value="INTEGRASE"/>
    <property type="match status" value="1"/>
</dbReference>